<feature type="non-terminal residue" evidence="1">
    <location>
        <position position="1"/>
    </location>
</feature>
<sequence length="90" mass="9853">YRLVGTGFDVQLWQPDDRSAATANYPRPYPGALGREEGWIRAILDPAMRAHGILQSGSITLPDAYYSPDANHCSLICVQLGVGHKDGKKQ</sequence>
<dbReference type="EMBL" id="KQ253888">
    <property type="protein sequence ID" value="KNC69654.1"/>
    <property type="molecule type" value="Genomic_DNA"/>
</dbReference>
<reference evidence="1 2" key="1">
    <citation type="submission" date="2011-02" db="EMBL/GenBank/DDBJ databases">
        <title>The Genome Sequence of Sphaeroforma arctica JP610.</title>
        <authorList>
            <consortium name="The Broad Institute Genome Sequencing Platform"/>
            <person name="Russ C."/>
            <person name="Cuomo C."/>
            <person name="Young S.K."/>
            <person name="Zeng Q."/>
            <person name="Gargeya S."/>
            <person name="Alvarado L."/>
            <person name="Berlin A."/>
            <person name="Chapman S.B."/>
            <person name="Chen Z."/>
            <person name="Freedman E."/>
            <person name="Gellesch M."/>
            <person name="Goldberg J."/>
            <person name="Griggs A."/>
            <person name="Gujja S."/>
            <person name="Heilman E."/>
            <person name="Heiman D."/>
            <person name="Howarth C."/>
            <person name="Mehta T."/>
            <person name="Neiman D."/>
            <person name="Pearson M."/>
            <person name="Roberts A."/>
            <person name="Saif S."/>
            <person name="Shea T."/>
            <person name="Shenoy N."/>
            <person name="Sisk P."/>
            <person name="Stolte C."/>
            <person name="Sykes S."/>
            <person name="White J."/>
            <person name="Yandava C."/>
            <person name="Burger G."/>
            <person name="Gray M.W."/>
            <person name="Holland P.W.H."/>
            <person name="King N."/>
            <person name="Lang F.B.F."/>
            <person name="Roger A.J."/>
            <person name="Ruiz-Trillo I."/>
            <person name="Haas B."/>
            <person name="Nusbaum C."/>
            <person name="Birren B."/>
        </authorList>
    </citation>
    <scope>NUCLEOTIDE SEQUENCE [LARGE SCALE GENOMIC DNA]</scope>
    <source>
        <strain evidence="1 2">JP610</strain>
    </source>
</reference>
<protein>
    <submittedName>
        <fullName evidence="1">Uncharacterized protein</fullName>
    </submittedName>
</protein>
<evidence type="ECO:0000313" key="1">
    <source>
        <dbReference type="EMBL" id="KNC69654.1"/>
    </source>
</evidence>
<dbReference type="Proteomes" id="UP000054560">
    <property type="component" value="Unassembled WGS sequence"/>
</dbReference>
<dbReference type="GeneID" id="25918335"/>
<feature type="non-terminal residue" evidence="1">
    <location>
        <position position="90"/>
    </location>
</feature>
<evidence type="ECO:0000313" key="2">
    <source>
        <dbReference type="Proteomes" id="UP000054560"/>
    </source>
</evidence>
<keyword evidence="2" id="KW-1185">Reference proteome</keyword>
<dbReference type="AlphaFoldDB" id="A0A0L0EZ34"/>
<proteinExistence type="predicted"/>
<name>A0A0L0EZ34_9EUKA</name>
<organism evidence="1 2">
    <name type="scientific">Sphaeroforma arctica JP610</name>
    <dbReference type="NCBI Taxonomy" id="667725"/>
    <lineage>
        <taxon>Eukaryota</taxon>
        <taxon>Ichthyosporea</taxon>
        <taxon>Ichthyophonida</taxon>
        <taxon>Sphaeroforma</taxon>
    </lineage>
</organism>
<dbReference type="RefSeq" id="XP_014143556.1">
    <property type="nucleotide sequence ID" value="XM_014288081.1"/>
</dbReference>
<accession>A0A0L0EZ34</accession>
<gene>
    <name evidence="1" type="ORF">SARC_17831</name>
</gene>